<evidence type="ECO:0000313" key="3">
    <source>
        <dbReference type="Proteomes" id="UP000182498"/>
    </source>
</evidence>
<dbReference type="AlphaFoldDB" id="A0A0X2NKV7"/>
<reference evidence="3" key="1">
    <citation type="submission" date="2015-11" db="EMBL/GenBank/DDBJ databases">
        <authorList>
            <person name="Dugat-Bony E."/>
        </authorList>
    </citation>
    <scope>NUCLEOTIDE SEQUENCE [LARGE SCALE GENOMIC DNA]</scope>
    <source>
        <strain evidence="3">Mu292</strain>
    </source>
</reference>
<organism evidence="2 3">
    <name type="scientific">Corynebacterium variabile</name>
    <dbReference type="NCBI Taxonomy" id="1727"/>
    <lineage>
        <taxon>Bacteria</taxon>
        <taxon>Bacillati</taxon>
        <taxon>Actinomycetota</taxon>
        <taxon>Actinomycetes</taxon>
        <taxon>Mycobacteriales</taxon>
        <taxon>Corynebacteriaceae</taxon>
        <taxon>Corynebacterium</taxon>
    </lineage>
</organism>
<dbReference type="EMBL" id="FAUH01000004">
    <property type="protein sequence ID" value="CUU65409.1"/>
    <property type="molecule type" value="Genomic_DNA"/>
</dbReference>
<proteinExistence type="predicted"/>
<name>A0A0X2NKV7_9CORY</name>
<sequence>MSSERVAVRPAKRGRACRMPRAREDAVGVASETGVVGCSGEDVGSAPAGEVVDPGEVPVVA</sequence>
<evidence type="ECO:0000313" key="2">
    <source>
        <dbReference type="EMBL" id="CUU65409.1"/>
    </source>
</evidence>
<keyword evidence="3" id="KW-1185">Reference proteome</keyword>
<evidence type="ECO:0000256" key="1">
    <source>
        <dbReference type="SAM" id="MobiDB-lite"/>
    </source>
</evidence>
<feature type="region of interest" description="Disordered" evidence="1">
    <location>
        <begin position="41"/>
        <end position="61"/>
    </location>
</feature>
<gene>
    <name evidence="2" type="ORF">CVAR292_00728</name>
</gene>
<dbReference type="Proteomes" id="UP000182498">
    <property type="component" value="Unassembled WGS sequence"/>
</dbReference>
<protein>
    <submittedName>
        <fullName evidence="2">Uncharacterized protein</fullName>
    </submittedName>
</protein>
<feature type="compositionally biased region" description="Low complexity" evidence="1">
    <location>
        <begin position="48"/>
        <end position="61"/>
    </location>
</feature>
<accession>A0A0X2NKV7</accession>